<gene>
    <name evidence="2" type="ORF">HDF08_002227</name>
</gene>
<evidence type="ECO:0000313" key="3">
    <source>
        <dbReference type="Proteomes" id="UP000564385"/>
    </source>
</evidence>
<name>A0A852VET2_9BACT</name>
<comment type="caution">
    <text evidence="2">The sequence shown here is derived from an EMBL/GenBank/DDBJ whole genome shotgun (WGS) entry which is preliminary data.</text>
</comment>
<sequence>MKIQRIIVLSAVLALPAMSSIAQSGAILATGTFHGIVHKASGRATVYQATGRNFLTSMVERVDLGPLKVNEGDQNYVFLRNRSCQV</sequence>
<feature type="signal peptide" evidence="1">
    <location>
        <begin position="1"/>
        <end position="24"/>
    </location>
</feature>
<proteinExistence type="predicted"/>
<evidence type="ECO:0000256" key="1">
    <source>
        <dbReference type="SAM" id="SignalP"/>
    </source>
</evidence>
<accession>A0A852VET2</accession>
<dbReference type="AlphaFoldDB" id="A0A852VET2"/>
<dbReference type="EMBL" id="JACCCU010000001">
    <property type="protein sequence ID" value="NYF90160.1"/>
    <property type="molecule type" value="Genomic_DNA"/>
</dbReference>
<keyword evidence="1" id="KW-0732">Signal</keyword>
<organism evidence="2 3">
    <name type="scientific">Tunturiibacter lichenicola</name>
    <dbReference type="NCBI Taxonomy" id="2051959"/>
    <lineage>
        <taxon>Bacteria</taxon>
        <taxon>Pseudomonadati</taxon>
        <taxon>Acidobacteriota</taxon>
        <taxon>Terriglobia</taxon>
        <taxon>Terriglobales</taxon>
        <taxon>Acidobacteriaceae</taxon>
        <taxon>Tunturiibacter</taxon>
    </lineage>
</organism>
<evidence type="ECO:0000313" key="2">
    <source>
        <dbReference type="EMBL" id="NYF90160.1"/>
    </source>
</evidence>
<protein>
    <submittedName>
        <fullName evidence="2">Uncharacterized protein</fullName>
    </submittedName>
</protein>
<feature type="chain" id="PRO_5032416389" evidence="1">
    <location>
        <begin position="25"/>
        <end position="86"/>
    </location>
</feature>
<dbReference type="Proteomes" id="UP000564385">
    <property type="component" value="Unassembled WGS sequence"/>
</dbReference>
<reference evidence="2 3" key="1">
    <citation type="submission" date="2020-07" db="EMBL/GenBank/DDBJ databases">
        <title>Genomic Encyclopedia of Type Strains, Phase IV (KMG-V): Genome sequencing to study the core and pangenomes of soil and plant-associated prokaryotes.</title>
        <authorList>
            <person name="Whitman W."/>
        </authorList>
    </citation>
    <scope>NUCLEOTIDE SEQUENCE [LARGE SCALE GENOMIC DNA]</scope>
    <source>
        <strain evidence="2 3">M8UP22</strain>
    </source>
</reference>